<proteinExistence type="predicted"/>
<keyword evidence="2" id="KW-1185">Reference proteome</keyword>
<evidence type="ECO:0000313" key="1">
    <source>
        <dbReference type="EMBL" id="EYD74075.1"/>
    </source>
</evidence>
<protein>
    <submittedName>
        <fullName evidence="1">Uncharacterized protein</fullName>
    </submittedName>
</protein>
<accession>A0A017HIE1</accession>
<dbReference type="HOGENOM" id="CLU_3316398_0_0_5"/>
<dbReference type="EMBL" id="AOSK01000123">
    <property type="protein sequence ID" value="EYD74075.1"/>
    <property type="molecule type" value="Genomic_DNA"/>
</dbReference>
<dbReference type="AlphaFoldDB" id="A0A017HIE1"/>
<gene>
    <name evidence="1" type="ORF">Rumeso_04369</name>
</gene>
<dbReference type="STRING" id="442562.Rumeso_04369"/>
<sequence>MPEKRPKFPAVQGGRVEGILALEPARPLPIAEIEELKHG</sequence>
<comment type="caution">
    <text evidence="1">The sequence shown here is derived from an EMBL/GenBank/DDBJ whole genome shotgun (WGS) entry which is preliminary data.</text>
</comment>
<dbReference type="Proteomes" id="UP000019666">
    <property type="component" value="Unassembled WGS sequence"/>
</dbReference>
<name>A0A017HIE1_9RHOB</name>
<organism evidence="1 2">
    <name type="scientific">Rubellimicrobium mesophilum DSM 19309</name>
    <dbReference type="NCBI Taxonomy" id="442562"/>
    <lineage>
        <taxon>Bacteria</taxon>
        <taxon>Pseudomonadati</taxon>
        <taxon>Pseudomonadota</taxon>
        <taxon>Alphaproteobacteria</taxon>
        <taxon>Rhodobacterales</taxon>
        <taxon>Roseobacteraceae</taxon>
        <taxon>Rubellimicrobium</taxon>
    </lineage>
</organism>
<reference evidence="1 2" key="1">
    <citation type="submission" date="2013-02" db="EMBL/GenBank/DDBJ databases">
        <authorList>
            <person name="Fiebig A."/>
            <person name="Goeker M."/>
            <person name="Klenk H.-P.P."/>
        </authorList>
    </citation>
    <scope>NUCLEOTIDE SEQUENCE [LARGE SCALE GENOMIC DNA]</scope>
    <source>
        <strain evidence="1 2">DSM 19309</strain>
    </source>
</reference>
<evidence type="ECO:0000313" key="2">
    <source>
        <dbReference type="Proteomes" id="UP000019666"/>
    </source>
</evidence>